<sequence length="129" mass="15001">MKIEVPEAPDMSLPDPVIVINSNEASYFLDACEAFRFAGEEGHSTLEEVRQNYPGLSQDDACNFNIYGWTLQGWLNFESKMAELAGYVETLRSHIQFLENQMDARYKLMKERDDKLQDGEQHEQRIDYQ</sequence>
<gene>
    <name evidence="1" type="ORF">GCM10007391_23370</name>
</gene>
<proteinExistence type="predicted"/>
<dbReference type="AlphaFoldDB" id="A0A918N080"/>
<protein>
    <submittedName>
        <fullName evidence="1">Uncharacterized protein</fullName>
    </submittedName>
</protein>
<dbReference type="RefSeq" id="WP_189406640.1">
    <property type="nucleotide sequence ID" value="NZ_BMXP01000005.1"/>
</dbReference>
<evidence type="ECO:0000313" key="1">
    <source>
        <dbReference type="EMBL" id="GGW88592.1"/>
    </source>
</evidence>
<accession>A0A918N080</accession>
<reference evidence="1" key="2">
    <citation type="submission" date="2020-09" db="EMBL/GenBank/DDBJ databases">
        <authorList>
            <person name="Sun Q."/>
            <person name="Kim S."/>
        </authorList>
    </citation>
    <scope>NUCLEOTIDE SEQUENCE</scope>
    <source>
        <strain evidence="1">KCTC 22164</strain>
    </source>
</reference>
<dbReference type="EMBL" id="BMXP01000005">
    <property type="protein sequence ID" value="GGW88592.1"/>
    <property type="molecule type" value="Genomic_DNA"/>
</dbReference>
<name>A0A918N080_9ALTE</name>
<comment type="caution">
    <text evidence="1">The sequence shown here is derived from an EMBL/GenBank/DDBJ whole genome shotgun (WGS) entry which is preliminary data.</text>
</comment>
<dbReference type="Proteomes" id="UP000631300">
    <property type="component" value="Unassembled WGS sequence"/>
</dbReference>
<reference evidence="1" key="1">
    <citation type="journal article" date="2014" name="Int. J. Syst. Evol. Microbiol.">
        <title>Complete genome sequence of Corynebacterium casei LMG S-19264T (=DSM 44701T), isolated from a smear-ripened cheese.</title>
        <authorList>
            <consortium name="US DOE Joint Genome Institute (JGI-PGF)"/>
            <person name="Walter F."/>
            <person name="Albersmeier A."/>
            <person name="Kalinowski J."/>
            <person name="Ruckert C."/>
        </authorList>
    </citation>
    <scope>NUCLEOTIDE SEQUENCE</scope>
    <source>
        <strain evidence="1">KCTC 22164</strain>
    </source>
</reference>
<keyword evidence="2" id="KW-1185">Reference proteome</keyword>
<organism evidence="1 2">
    <name type="scientific">Alteromonas halophila</name>
    <dbReference type="NCBI Taxonomy" id="516698"/>
    <lineage>
        <taxon>Bacteria</taxon>
        <taxon>Pseudomonadati</taxon>
        <taxon>Pseudomonadota</taxon>
        <taxon>Gammaproteobacteria</taxon>
        <taxon>Alteromonadales</taxon>
        <taxon>Alteromonadaceae</taxon>
        <taxon>Alteromonas/Salinimonas group</taxon>
        <taxon>Alteromonas</taxon>
    </lineage>
</organism>
<evidence type="ECO:0000313" key="2">
    <source>
        <dbReference type="Proteomes" id="UP000631300"/>
    </source>
</evidence>